<reference evidence="8 9" key="2">
    <citation type="journal article" date="2004" name="Nature">
        <title>Genome sequence of the Brown Norway rat yields insights into mammalian evolution.</title>
        <authorList>
            <consortium name="Rat Genome Sequencing Project Consortium"/>
            <person name="Gibbs R.A."/>
            <person name="Weinstock G.M."/>
            <person name="Metzker M.L."/>
            <person name="Muzny D.M."/>
            <person name="Sodergren E.J."/>
            <person name="Scherer S."/>
            <person name="Scott G."/>
            <person name="Steffen D."/>
            <person name="Worley K.C."/>
            <person name="Burch P.E."/>
            <person name="Okwuonu G."/>
            <person name="Hines S."/>
            <person name="Lewis L."/>
            <person name="Deramo C."/>
            <person name="Delgado O."/>
            <person name="Dugan-Rocha S."/>
            <person name="Miner G."/>
            <person name="Morgan M."/>
            <person name="Hawes A."/>
            <person name="Gill R."/>
            <person name="Holt R.A."/>
            <person name="Adams M.D."/>
            <person name="Amanatides P.G."/>
            <person name="Baden-Tillson H."/>
            <person name="Barnstead M."/>
            <person name="Chin S."/>
            <person name="Evans C.A."/>
            <person name="Ferriera S."/>
            <person name="Fosler C."/>
            <person name="Glodek A."/>
            <person name="Gu Z."/>
            <person name="Jennings D."/>
            <person name="Kraft C.L."/>
            <person name="Nguyen T."/>
            <person name="Pfannkoch C.M."/>
            <person name="Sitter C."/>
            <person name="Sutton G.G."/>
            <person name="Venter J.C."/>
            <person name="Woodage T."/>
            <person name="Smith D."/>
            <person name="Lee H.-M."/>
            <person name="Gustafson E."/>
            <person name="Cahill P."/>
            <person name="Kana A."/>
            <person name="Doucette-Stamm L."/>
            <person name="Weinstock K."/>
            <person name="Fechtel K."/>
            <person name="Weiss R.B."/>
            <person name="Dunn D.M."/>
            <person name="Green E.D."/>
            <person name="Blakesley R.W."/>
            <person name="Bouffard G.G."/>
            <person name="De Jong P.J."/>
            <person name="Osoegawa K."/>
            <person name="Zhu B."/>
            <person name="Marra M."/>
            <person name="Schein J."/>
            <person name="Bosdet I."/>
            <person name="Fjell C."/>
            <person name="Jones S."/>
            <person name="Krzywinski M."/>
            <person name="Mathewson C."/>
            <person name="Siddiqui A."/>
            <person name="Wye N."/>
            <person name="McPherson J."/>
            <person name="Zhao S."/>
            <person name="Fraser C.M."/>
            <person name="Shetty J."/>
            <person name="Shatsman S."/>
            <person name="Geer K."/>
            <person name="Chen Y."/>
            <person name="Abramzon S."/>
            <person name="Nierman W.C."/>
            <person name="Havlak P.H."/>
            <person name="Chen R."/>
            <person name="Durbin K.J."/>
            <person name="Egan A."/>
            <person name="Ren Y."/>
            <person name="Song X.-Z."/>
            <person name="Li B."/>
            <person name="Liu Y."/>
            <person name="Qin X."/>
            <person name="Cawley S."/>
            <person name="Cooney A.J."/>
            <person name="D'Souza L.M."/>
            <person name="Martin K."/>
            <person name="Wu J.Q."/>
            <person name="Gonzalez-Garay M.L."/>
            <person name="Jackson A.R."/>
            <person name="Kalafus K.J."/>
            <person name="McLeod M.P."/>
            <person name="Milosavljevic A."/>
            <person name="Virk D."/>
            <person name="Volkov A."/>
            <person name="Wheeler D.A."/>
            <person name="Zhang Z."/>
            <person name="Bailey J.A."/>
            <person name="Eichler E.E."/>
            <person name="Tuzun E."/>
            <person name="Birney E."/>
            <person name="Mongin E."/>
            <person name="Ureta-Vidal A."/>
            <person name="Woodwark C."/>
            <person name="Zdobnov E."/>
            <person name="Bork P."/>
            <person name="Suyama M."/>
            <person name="Torrents D."/>
            <person name="Alexandersson M."/>
            <person name="Trask B.J."/>
            <person name="Young J.M."/>
            <person name="Huang H."/>
            <person name="Wang H."/>
            <person name="Xing H."/>
            <person name="Daniels S."/>
            <person name="Gietzen D."/>
            <person name="Schmidt J."/>
            <person name="Stevens K."/>
            <person name="Vitt U."/>
            <person name="Wingrove J."/>
            <person name="Camara F."/>
            <person name="Mar Alba M."/>
            <person name="Abril J.F."/>
            <person name="Guigo R."/>
            <person name="Smit A."/>
            <person name="Dubchak I."/>
            <person name="Rubin E.M."/>
            <person name="Couronne O."/>
            <person name="Poliakov A."/>
            <person name="Huebner N."/>
            <person name="Ganten D."/>
            <person name="Goesele C."/>
            <person name="Hummel O."/>
            <person name="Kreitler T."/>
            <person name="Lee Y.-A."/>
            <person name="Monti J."/>
            <person name="Schulz H."/>
            <person name="Zimdahl H."/>
            <person name="Himmelbauer H."/>
            <person name="Lehrach H."/>
            <person name="Jacob H.J."/>
            <person name="Bromberg S."/>
            <person name="Gullings-Handley J."/>
            <person name="Jensen-Seaman M.I."/>
            <person name="Kwitek A.E."/>
            <person name="Lazar J."/>
            <person name="Pasko D."/>
            <person name="Tonellato P.J."/>
            <person name="Twigger S."/>
            <person name="Ponting C.P."/>
            <person name="Duarte J.M."/>
            <person name="Rice S."/>
            <person name="Goodstadt L."/>
            <person name="Beatson S.A."/>
            <person name="Emes R.D."/>
            <person name="Winter E.E."/>
            <person name="Webber C."/>
            <person name="Brandt P."/>
            <person name="Nyakatura G."/>
            <person name="Adetobi M."/>
            <person name="Chiaromonte F."/>
            <person name="Elnitski L."/>
            <person name="Eswara P."/>
            <person name="Hardison R.C."/>
            <person name="Hou M."/>
            <person name="Kolbe D."/>
            <person name="Makova K."/>
            <person name="Miller W."/>
            <person name="Nekrutenko A."/>
            <person name="Riemer C."/>
            <person name="Schwartz S."/>
            <person name="Taylor J."/>
            <person name="Yang S."/>
            <person name="Zhang Y."/>
            <person name="Lindpaintner K."/>
            <person name="Andrews T.D."/>
            <person name="Caccamo M."/>
            <person name="Clamp M."/>
            <person name="Clarke L."/>
            <person name="Curwen V."/>
            <person name="Durbin R.M."/>
            <person name="Eyras E."/>
            <person name="Searle S.M."/>
            <person name="Cooper G.M."/>
            <person name="Batzoglou S."/>
            <person name="Brudno M."/>
            <person name="Sidow A."/>
            <person name="Stone E.A."/>
            <person name="Payseur B.A."/>
            <person name="Bourque G."/>
            <person name="Lopez-Otin C."/>
            <person name="Puente X.S."/>
            <person name="Chakrabarti K."/>
            <person name="Chatterji S."/>
            <person name="Dewey C."/>
            <person name="Pachter L."/>
            <person name="Bray N."/>
            <person name="Yap V.B."/>
            <person name="Caspi A."/>
            <person name="Tesler G."/>
            <person name="Pevzner P.A."/>
            <person name="Haussler D."/>
            <person name="Roskin K.M."/>
            <person name="Baertsch R."/>
            <person name="Clawson H."/>
            <person name="Furey T.S."/>
            <person name="Hinrichs A.S."/>
            <person name="Karolchik D."/>
            <person name="Kent W.J."/>
            <person name="Rosenbloom K.R."/>
            <person name="Trumbower H."/>
            <person name="Weirauch M."/>
            <person name="Cooper D.N."/>
            <person name="Stenson P.D."/>
            <person name="Ma B."/>
            <person name="Brent M."/>
            <person name="Arumugam M."/>
            <person name="Shteynberg D."/>
            <person name="Copley R.R."/>
            <person name="Taylor M.S."/>
            <person name="Riethman H."/>
            <person name="Mudunuri U."/>
            <person name="Peterson J."/>
            <person name="Guyer M."/>
            <person name="Felsenfeld A."/>
            <person name="Old S."/>
            <person name="Mockrin S."/>
            <person name="Collins F.S."/>
        </authorList>
    </citation>
    <scope>NUCLEOTIDE SEQUENCE [LARGE SCALE GENOMIC DNA]</scope>
    <source>
        <strain evidence="8 9">Brown Norway</strain>
    </source>
</reference>
<dbReference type="RefSeq" id="NP_001012029.1">
    <property type="nucleotide sequence ID" value="NM_001012029.1"/>
</dbReference>
<evidence type="ECO:0000256" key="3">
    <source>
        <dbReference type="ARBA" id="ARBA00023242"/>
    </source>
</evidence>
<feature type="compositionally biased region" description="Low complexity" evidence="4">
    <location>
        <begin position="121"/>
        <end position="133"/>
    </location>
</feature>
<dbReference type="OrthoDB" id="9836166at2759"/>
<feature type="region of interest" description="Disordered" evidence="4">
    <location>
        <begin position="92"/>
        <end position="178"/>
    </location>
</feature>
<evidence type="ECO:0000259" key="5">
    <source>
        <dbReference type="PROSITE" id="PS50824"/>
    </source>
</evidence>
<feature type="compositionally biased region" description="Basic and acidic residues" evidence="4">
    <location>
        <begin position="92"/>
        <end position="103"/>
    </location>
</feature>
<dbReference type="UCSC" id="RGD:1306089">
    <property type="organism name" value="rat"/>
</dbReference>
<dbReference type="GO" id="GO:0016607">
    <property type="term" value="C:nuclear speck"/>
    <property type="evidence" value="ECO:0000266"/>
    <property type="project" value="RGD"/>
</dbReference>
<dbReference type="FunFam" id="2.40.50.140:FF:000101">
    <property type="entry name" value="Myeloid cell nuclear differentiation antigen"/>
    <property type="match status" value="1"/>
</dbReference>
<keyword evidence="9" id="KW-1185">Reference proteome</keyword>
<keyword evidence="3" id="KW-0539">Nucleus</keyword>
<dbReference type="STRING" id="10116.ENSRNOP00000029762"/>
<evidence type="ECO:0000313" key="10">
    <source>
        <dbReference type="RGD" id="1306089"/>
    </source>
</evidence>
<dbReference type="GO" id="GO:0003712">
    <property type="term" value="F:transcription coregulator activity"/>
    <property type="evidence" value="ECO:0000266"/>
    <property type="project" value="RGD"/>
</dbReference>
<evidence type="ECO:0000256" key="4">
    <source>
        <dbReference type="SAM" id="MobiDB-lite"/>
    </source>
</evidence>
<dbReference type="GO" id="GO:0042405">
    <property type="term" value="C:nuclear inclusion body"/>
    <property type="evidence" value="ECO:0000266"/>
    <property type="project" value="RGD"/>
</dbReference>
<evidence type="ECO:0000313" key="8">
    <source>
        <dbReference type="Ensembl" id="ENSRNOP00000029762.3"/>
    </source>
</evidence>
<dbReference type="Gene3D" id="2.40.50.140">
    <property type="entry name" value="Nucleic acid-binding proteins"/>
    <property type="match status" value="2"/>
</dbReference>
<dbReference type="SMART" id="SM01289">
    <property type="entry name" value="PYRIN"/>
    <property type="match status" value="1"/>
</dbReference>
<dbReference type="InterPro" id="IPR004021">
    <property type="entry name" value="HIN200/IF120x"/>
</dbReference>
<dbReference type="GO" id="GO:0006974">
    <property type="term" value="P:DNA damage response"/>
    <property type="evidence" value="ECO:0000266"/>
    <property type="project" value="RGD"/>
</dbReference>
<dbReference type="Pfam" id="PF02760">
    <property type="entry name" value="HIN"/>
    <property type="match status" value="1"/>
</dbReference>
<feature type="compositionally biased region" description="Basic and acidic residues" evidence="4">
    <location>
        <begin position="144"/>
        <end position="162"/>
    </location>
</feature>
<dbReference type="Bgee" id="ENSRNOG00000003486">
    <property type="expression patterns" value="Expressed in spleen and 16 other cell types or tissues"/>
</dbReference>
<dbReference type="SUPFAM" id="SSF159141">
    <property type="entry name" value="HIN-2000 domain-like"/>
    <property type="match status" value="2"/>
</dbReference>
<reference evidence="8" key="3">
    <citation type="submission" date="2025-05" db="UniProtKB">
        <authorList>
            <consortium name="Ensembl"/>
        </authorList>
    </citation>
    <scope>IDENTIFICATION</scope>
    <source>
        <strain evidence="8">Brown Norway</strain>
    </source>
</reference>
<dbReference type="GO" id="GO:0005829">
    <property type="term" value="C:cytosol"/>
    <property type="evidence" value="ECO:0000266"/>
    <property type="project" value="RGD"/>
</dbReference>
<dbReference type="GeneTree" id="ENSGT00390000013296"/>
<dbReference type="AGR" id="RGD:1306089"/>
<dbReference type="CDD" id="cd08305">
    <property type="entry name" value="Pyrin"/>
    <property type="match status" value="1"/>
</dbReference>
<protein>
    <submittedName>
        <fullName evidence="7">Interferon activated gene 204</fullName>
    </submittedName>
    <submittedName>
        <fullName evidence="8">Myeloid cell nuclear differentiation antigen</fullName>
    </submittedName>
</protein>
<dbReference type="GO" id="GO:0035457">
    <property type="term" value="P:cellular response to interferon-alpha"/>
    <property type="evidence" value="ECO:0000266"/>
    <property type="project" value="RGD"/>
</dbReference>
<dbReference type="GO" id="GO:0005634">
    <property type="term" value="C:nucleus"/>
    <property type="evidence" value="ECO:0000266"/>
    <property type="project" value="RGD"/>
</dbReference>
<dbReference type="SMR" id="Q5U2R8"/>
<organism evidence="7">
    <name type="scientific">Rattus norvegicus</name>
    <name type="common">Rat</name>
    <dbReference type="NCBI Taxonomy" id="10116"/>
    <lineage>
        <taxon>Eukaryota</taxon>
        <taxon>Metazoa</taxon>
        <taxon>Chordata</taxon>
        <taxon>Craniata</taxon>
        <taxon>Vertebrata</taxon>
        <taxon>Euteleostomi</taxon>
        <taxon>Mammalia</taxon>
        <taxon>Eutheria</taxon>
        <taxon>Euarchontoglires</taxon>
        <taxon>Glires</taxon>
        <taxon>Rodentia</taxon>
        <taxon>Myomorpha</taxon>
        <taxon>Muroidea</taxon>
        <taxon>Muridae</taxon>
        <taxon>Murinae</taxon>
        <taxon>Rattus</taxon>
    </lineage>
</organism>
<dbReference type="eggNOG" id="ENOG502QTQS">
    <property type="taxonomic scope" value="Eukaryota"/>
</dbReference>
<dbReference type="FunFam" id="1.10.533.10:FF:000011">
    <property type="entry name" value="Myeloid cell nuclear differentiation antigen"/>
    <property type="match status" value="1"/>
</dbReference>
<dbReference type="GO" id="GO:0003690">
    <property type="term" value="F:double-stranded DNA binding"/>
    <property type="evidence" value="ECO:0000266"/>
    <property type="project" value="RGD"/>
</dbReference>
<dbReference type="GO" id="GO:0006357">
    <property type="term" value="P:regulation of transcription by RNA polymerase II"/>
    <property type="evidence" value="ECO:0000266"/>
    <property type="project" value="RGD"/>
</dbReference>
<dbReference type="GO" id="GO:0050853">
    <property type="term" value="P:B cell receptor signaling pathway"/>
    <property type="evidence" value="ECO:0000266"/>
    <property type="project" value="RGD"/>
</dbReference>
<dbReference type="FunFam" id="2.40.50.140:FF:000105">
    <property type="entry name" value="Myeloid cell nuclear differentiation antigen"/>
    <property type="match status" value="1"/>
</dbReference>
<dbReference type="PhosphoSitePlus" id="Q5U2R8"/>
<dbReference type="PROSITE" id="PS50834">
    <property type="entry name" value="HIN_200"/>
    <property type="match status" value="1"/>
</dbReference>
<dbReference type="GO" id="GO:0002218">
    <property type="term" value="P:activation of innate immune response"/>
    <property type="evidence" value="ECO:0000318"/>
    <property type="project" value="GO_Central"/>
</dbReference>
<evidence type="ECO:0000256" key="1">
    <source>
        <dbReference type="ARBA" id="ARBA00004123"/>
    </source>
</evidence>
<dbReference type="Gene3D" id="1.10.533.10">
    <property type="entry name" value="Death Domain, Fas"/>
    <property type="match status" value="1"/>
</dbReference>
<comment type="similarity">
    <text evidence="2">Belongs to the HIN-200 family.</text>
</comment>
<dbReference type="InterPro" id="IPR012340">
    <property type="entry name" value="NA-bd_OB-fold"/>
</dbReference>
<dbReference type="GO" id="GO:0009617">
    <property type="term" value="P:response to bacterium"/>
    <property type="evidence" value="ECO:0000266"/>
    <property type="project" value="RGD"/>
</dbReference>
<evidence type="ECO:0000313" key="7">
    <source>
        <dbReference type="EMBL" id="AAH85891.1"/>
    </source>
</evidence>
<reference evidence="7" key="1">
    <citation type="journal article" date="2004" name="Genome Res.">
        <title>The status, quality, and expansion of the NIH full-length cDNA project: the Mammalian Gene Collection (MGC).</title>
        <authorList>
            <consortium name="The MGC Project Team"/>
            <person name="Gerhard D.S."/>
            <person name="Wagner L."/>
            <person name="Feingold E.A."/>
            <person name="Shenmen C.M."/>
            <person name="Grouse L.H."/>
            <person name="Schuler G."/>
            <person name="Klein S.L."/>
            <person name="Old S."/>
            <person name="Rasooly R."/>
            <person name="Good P."/>
            <person name="Guyer M."/>
            <person name="Peck A.M."/>
            <person name="Derge J.G."/>
            <person name="Lipman D."/>
            <person name="Collins F.S."/>
            <person name="Jang W."/>
            <person name="Sherry S."/>
            <person name="Feolo M."/>
            <person name="Misquitta L."/>
            <person name="Lee E."/>
            <person name="Rotmistrovsky K."/>
            <person name="Greenhut S.F."/>
            <person name="Schaefer C.F."/>
            <person name="Buetow K."/>
            <person name="Bonner T.I."/>
            <person name="Haussler D."/>
            <person name="Kent J."/>
            <person name="Kiekhaus M."/>
            <person name="Furey T."/>
            <person name="Brent M."/>
            <person name="Prange C."/>
            <person name="Schreiber K."/>
            <person name="Shapiro N."/>
            <person name="Bhat N.K."/>
            <person name="Hopkins R.F."/>
            <person name="Hsie F."/>
            <person name="Driscoll T."/>
            <person name="Soares M.B."/>
            <person name="Casavant T.L."/>
            <person name="Scheetz T.E."/>
            <person name="Brown-stein M.J."/>
            <person name="Usdin T.B."/>
            <person name="Toshiyuki S."/>
            <person name="Carninci P."/>
            <person name="Piao Y."/>
            <person name="Dudekula D.B."/>
            <person name="Ko M.S."/>
            <person name="Kawakami K."/>
            <person name="Suzuki Y."/>
            <person name="Sugano S."/>
            <person name="Gruber C.E."/>
            <person name="Smith M.R."/>
            <person name="Simmons B."/>
            <person name="Moore T."/>
            <person name="Waterman R."/>
            <person name="Johnson S.L."/>
            <person name="Ruan Y."/>
            <person name="Wei C.L."/>
            <person name="Mathavan S."/>
            <person name="Gunaratne P.H."/>
            <person name="Wu J."/>
            <person name="Garcia A.M."/>
            <person name="Hulyk S.W."/>
            <person name="Fuh E."/>
            <person name="Yuan Y."/>
            <person name="Sneed A."/>
            <person name="Kowis C."/>
            <person name="Hodgson A."/>
            <person name="Muzny D.M."/>
            <person name="McPherson J."/>
            <person name="Gibbs R.A."/>
            <person name="Fahey J."/>
            <person name="Helton E."/>
            <person name="Ketteman M."/>
            <person name="Madan A."/>
            <person name="Rodrigues S."/>
            <person name="Sanchez A."/>
            <person name="Whiting M."/>
            <person name="Madari A."/>
            <person name="Young A.C."/>
            <person name="Wetherby K.D."/>
            <person name="Granite S.J."/>
            <person name="Kwong P.N."/>
            <person name="Brinkley C.P."/>
            <person name="Pearson R.L."/>
            <person name="Bouffard G.G."/>
            <person name="Blakesly R.W."/>
            <person name="Green E.D."/>
            <person name="Dickson M.C."/>
            <person name="Rodriguez A.C."/>
            <person name="Grimwood J."/>
            <person name="Schmutz J."/>
            <person name="Myers R.M."/>
            <person name="Butterfield Y.S."/>
            <person name="Griffith M."/>
            <person name="Griffith O.L."/>
            <person name="Krzywinski M.I."/>
            <person name="Liao N."/>
            <person name="Morin R."/>
            <person name="Morrin R."/>
            <person name="Palmquist D."/>
            <person name="Petrescu A.S."/>
            <person name="Skalska U."/>
            <person name="Smailus D.E."/>
            <person name="Stott J.M."/>
            <person name="Schnerch A."/>
            <person name="Schein J.E."/>
            <person name="Jones S.J."/>
            <person name="Holt R.A."/>
            <person name="Baross A."/>
            <person name="Marra M.A."/>
            <person name="Clifton S."/>
            <person name="Makowski K.A."/>
            <person name="Bosak S."/>
            <person name="Malek J."/>
        </authorList>
    </citation>
    <scope>NUCLEOTIDE SEQUENCE [LARGE SCALE MRNA]</scope>
    <source>
        <tissue evidence="7">Heart</tissue>
    </source>
</reference>
<feature type="domain" description="HIN-200" evidence="6">
    <location>
        <begin position="203"/>
        <end position="403"/>
    </location>
</feature>
<dbReference type="InterPro" id="IPR004020">
    <property type="entry name" value="DAPIN"/>
</dbReference>
<dbReference type="PANTHER" id="PTHR12200">
    <property type="entry name" value="INTERFERON-INDUCIBLE PROTEIN AIM2 FAMILY MEMBER"/>
    <property type="match status" value="1"/>
</dbReference>
<dbReference type="GO" id="GO:0005654">
    <property type="term" value="C:nucleoplasm"/>
    <property type="evidence" value="ECO:0000266"/>
    <property type="project" value="RGD"/>
</dbReference>
<dbReference type="EMBL" id="BC085891">
    <property type="protein sequence ID" value="AAH85891.1"/>
    <property type="molecule type" value="mRNA"/>
</dbReference>
<dbReference type="Reactome" id="R-RNO-6798695">
    <property type="pathway name" value="Neutrophil degranulation"/>
</dbReference>
<evidence type="ECO:0007829" key="11">
    <source>
        <dbReference type="PeptideAtlas" id="Q5U2R8"/>
    </source>
</evidence>
<dbReference type="PANTHER" id="PTHR12200:SF25">
    <property type="entry name" value="PYRIN AND HIN DOMAIN-CONTAINING PROTEIN 1"/>
    <property type="match status" value="1"/>
</dbReference>
<gene>
    <name evidence="8 10" type="primary">Mnda</name>
    <name evidence="7" type="synonym">Ifi204</name>
</gene>
<dbReference type="GO" id="GO:0048839">
    <property type="term" value="P:inner ear development"/>
    <property type="evidence" value="ECO:0000266"/>
    <property type="project" value="RGD"/>
</dbReference>
<comment type="subcellular location">
    <subcellularLocation>
        <location evidence="1">Nucleus</location>
    </subcellularLocation>
</comment>
<sequence>MSNEYKRIVLLKGLEPLSSHHFSLFKSLLASDLKLERHMQEQYTKVQIADMMEDEFPDDAGLGKFIKFCEDLPALRKRAEILKRERIQVRGETPREINRREPGPSRPSSTASHMIVSEGWETSTAQAETSTAQGEPSTAQKRKSMSEGKTEVKKTKASERPDQPPCPEEATAKCLSPIPQTSSLAPCNSPLAKCSMENQNIQTQNQNIPRGAVLQTEPLTVMVLKATDPFEYESAEHGVKNMFLATVVTVDRYFHVKVFNSNLKEKFKKNNFIIISNYFKRTDILEINEASLVSEAAPDKKIAVPNKRIKEAKKSPKIRDIKEGTSRDLFYGVFTLIKKKVCPKNTIYELKDDTGNIEVVGSGKWYNINCNEGDNFQLFCFHLKTIDRQQKLVCGKHSFIKVTRAREKKEAATAHPSTKKEEGTHYPKDKFNAFKEEK</sequence>
<feature type="domain" description="Pyrin" evidence="5">
    <location>
        <begin position="1"/>
        <end position="88"/>
    </location>
</feature>
<dbReference type="KEGG" id="rno:304988"/>
<dbReference type="InterPro" id="IPR011029">
    <property type="entry name" value="DEATH-like_dom_sf"/>
</dbReference>
<accession>Q5U2R8</accession>
<dbReference type="GO" id="GO:0043065">
    <property type="term" value="P:positive regulation of apoptotic process"/>
    <property type="evidence" value="ECO:0000266"/>
    <property type="project" value="RGD"/>
</dbReference>
<dbReference type="GO" id="GO:0030889">
    <property type="term" value="P:negative regulation of B cell proliferation"/>
    <property type="evidence" value="ECO:0000266"/>
    <property type="project" value="RGD"/>
</dbReference>
<dbReference type="InterPro" id="IPR040205">
    <property type="entry name" value="HIN-200"/>
</dbReference>
<evidence type="ECO:0000259" key="6">
    <source>
        <dbReference type="PROSITE" id="PS50834"/>
    </source>
</evidence>
<dbReference type="OMA" id="TKQRSHD"/>
<dbReference type="Proteomes" id="UP000002494">
    <property type="component" value="Chromosome 13"/>
</dbReference>
<name>Q5U2R8_RAT</name>
<evidence type="ECO:0000256" key="2">
    <source>
        <dbReference type="ARBA" id="ARBA00008647"/>
    </source>
</evidence>
<dbReference type="PaxDb" id="10116-ENSRNOP00000029762"/>
<dbReference type="Pfam" id="PF02758">
    <property type="entry name" value="PYRIN"/>
    <property type="match status" value="1"/>
</dbReference>
<dbReference type="Ensembl" id="ENSRNOT00000036040.5">
    <property type="protein sequence ID" value="ENSRNOP00000029762.3"/>
    <property type="gene ID" value="ENSRNOG00000003486.7"/>
</dbReference>
<dbReference type="PROSITE" id="PS50824">
    <property type="entry name" value="DAPIN"/>
    <property type="match status" value="1"/>
</dbReference>
<dbReference type="HOGENOM" id="CLU_020123_2_0_1"/>
<dbReference type="CTD" id="4332"/>
<dbReference type="RGD" id="1306089">
    <property type="gene designation" value="Mnda"/>
</dbReference>
<evidence type="ECO:0000313" key="9">
    <source>
        <dbReference type="Proteomes" id="UP000002494"/>
    </source>
</evidence>
<dbReference type="GO" id="GO:0035458">
    <property type="term" value="P:cellular response to interferon-beta"/>
    <property type="evidence" value="ECO:0000266"/>
    <property type="project" value="RGD"/>
</dbReference>
<feature type="region of interest" description="Disordered" evidence="4">
    <location>
        <begin position="405"/>
        <end position="438"/>
    </location>
</feature>
<keyword evidence="11" id="KW-1267">Proteomics identification</keyword>
<dbReference type="GO" id="GO:0045669">
    <property type="term" value="P:positive regulation of osteoblast differentiation"/>
    <property type="evidence" value="ECO:0000266"/>
    <property type="project" value="RGD"/>
</dbReference>
<dbReference type="GO" id="GO:0034399">
    <property type="term" value="C:nuclear periphery"/>
    <property type="evidence" value="ECO:0000266"/>
    <property type="project" value="RGD"/>
</dbReference>
<dbReference type="GO" id="GO:0005730">
    <property type="term" value="C:nucleolus"/>
    <property type="evidence" value="ECO:0000266"/>
    <property type="project" value="RGD"/>
</dbReference>
<dbReference type="AlphaFoldDB" id="Q5U2R8"/>
<proteinExistence type="evidence at protein level"/>
<dbReference type="GeneID" id="304988"/>